<proteinExistence type="predicted"/>
<name>A0A162V2Q3_PHYB8</name>
<dbReference type="Proteomes" id="UP000077315">
    <property type="component" value="Unassembled WGS sequence"/>
</dbReference>
<dbReference type="InParanoid" id="A0A162V2Q3"/>
<organism evidence="1 2">
    <name type="scientific">Phycomyces blakesleeanus (strain ATCC 8743b / DSM 1359 / FGSC 10004 / NBRC 33097 / NRRL 1555)</name>
    <dbReference type="NCBI Taxonomy" id="763407"/>
    <lineage>
        <taxon>Eukaryota</taxon>
        <taxon>Fungi</taxon>
        <taxon>Fungi incertae sedis</taxon>
        <taxon>Mucoromycota</taxon>
        <taxon>Mucoromycotina</taxon>
        <taxon>Mucoromycetes</taxon>
        <taxon>Mucorales</taxon>
        <taxon>Phycomycetaceae</taxon>
        <taxon>Phycomyces</taxon>
    </lineage>
</organism>
<sequence length="105" mass="12243">MTTNPAAYIKAMFNRLLRYQGLAIRKLYLAKIRVFSKLKAIELLYGKMIADMAIYYKRCIVTNCYNTERSLFIIIGYQCFHKSTSQYQTCYSIVSIVRFSYSSTG</sequence>
<evidence type="ECO:0000313" key="2">
    <source>
        <dbReference type="Proteomes" id="UP000077315"/>
    </source>
</evidence>
<dbReference type="GeneID" id="28995569"/>
<accession>A0A162V2Q3</accession>
<dbReference type="EMBL" id="KV440972">
    <property type="protein sequence ID" value="OAD79562.1"/>
    <property type="molecule type" value="Genomic_DNA"/>
</dbReference>
<protein>
    <submittedName>
        <fullName evidence="1">Uncharacterized protein</fullName>
    </submittedName>
</protein>
<dbReference type="AlphaFoldDB" id="A0A162V2Q3"/>
<dbReference type="RefSeq" id="XP_018297602.1">
    <property type="nucleotide sequence ID" value="XM_018434663.1"/>
</dbReference>
<dbReference type="VEuPathDB" id="FungiDB:PHYBLDRAFT_162619"/>
<gene>
    <name evidence="1" type="ORF">PHYBLDRAFT_162619</name>
</gene>
<reference evidence="2" key="1">
    <citation type="submission" date="2015-06" db="EMBL/GenBank/DDBJ databases">
        <title>Expansion of signal transduction pathways in fungi by whole-genome duplication.</title>
        <authorList>
            <consortium name="DOE Joint Genome Institute"/>
            <person name="Corrochano L.M."/>
            <person name="Kuo A."/>
            <person name="Marcet-Houben M."/>
            <person name="Polaino S."/>
            <person name="Salamov A."/>
            <person name="Villalobos J.M."/>
            <person name="Alvarez M.I."/>
            <person name="Avalos J."/>
            <person name="Benito E.P."/>
            <person name="Benoit I."/>
            <person name="Burger G."/>
            <person name="Camino L.P."/>
            <person name="Canovas D."/>
            <person name="Cerda-Olmedo E."/>
            <person name="Cheng J.-F."/>
            <person name="Dominguez A."/>
            <person name="Elias M."/>
            <person name="Eslava A.P."/>
            <person name="Glaser F."/>
            <person name="Grimwood J."/>
            <person name="Gutierrez G."/>
            <person name="Heitman J."/>
            <person name="Henrissat B."/>
            <person name="Iturriaga E.A."/>
            <person name="Lang B.F."/>
            <person name="Lavin J.L."/>
            <person name="Lee S."/>
            <person name="Li W."/>
            <person name="Lindquist E."/>
            <person name="Lopez-Garcia S."/>
            <person name="Luque E.M."/>
            <person name="Marcos A.T."/>
            <person name="Martin J."/>
            <person name="McCluskey K."/>
            <person name="Medina H.R."/>
            <person name="Miralles-Duran A."/>
            <person name="Miyazaki A."/>
            <person name="Munoz-Torres E."/>
            <person name="Oguiza J.A."/>
            <person name="Ohm R."/>
            <person name="Olmedo M."/>
            <person name="Orejas M."/>
            <person name="Ortiz-Castellanos L."/>
            <person name="Pisabarro A.G."/>
            <person name="Rodriguez-Romero J."/>
            <person name="Ruiz-Herrera J."/>
            <person name="Ruiz-Vazquez R."/>
            <person name="Sanz C."/>
            <person name="Schackwitz W."/>
            <person name="Schmutz J."/>
            <person name="Shahriari M."/>
            <person name="Shelest E."/>
            <person name="Silva-Franco F."/>
            <person name="Soanes D."/>
            <person name="Syed K."/>
            <person name="Tagua V.G."/>
            <person name="Talbot N.J."/>
            <person name="Thon M."/>
            <person name="De vries R.P."/>
            <person name="Wiebenga A."/>
            <person name="Yadav J.S."/>
            <person name="Braun E.L."/>
            <person name="Baker S."/>
            <person name="Garre V."/>
            <person name="Horwitz B."/>
            <person name="Torres-Martinez S."/>
            <person name="Idnurm A."/>
            <person name="Herrera-Estrella A."/>
            <person name="Gabaldon T."/>
            <person name="Grigoriev I.V."/>
        </authorList>
    </citation>
    <scope>NUCLEOTIDE SEQUENCE [LARGE SCALE GENOMIC DNA]</scope>
    <source>
        <strain evidence="2">NRRL 1555(-)</strain>
    </source>
</reference>
<keyword evidence="2" id="KW-1185">Reference proteome</keyword>
<evidence type="ECO:0000313" key="1">
    <source>
        <dbReference type="EMBL" id="OAD79562.1"/>
    </source>
</evidence>